<reference evidence="2" key="1">
    <citation type="submission" date="2023-04" db="EMBL/GenBank/DDBJ databases">
        <title>Complete genome sequence of Temperatibacter marinus.</title>
        <authorList>
            <person name="Rong J.-C."/>
            <person name="Yi M.-L."/>
            <person name="Zhao Q."/>
        </authorList>
    </citation>
    <scope>NUCLEOTIDE SEQUENCE</scope>
    <source>
        <strain evidence="2">NBRC 110045</strain>
    </source>
</reference>
<dbReference type="AlphaFoldDB" id="A0AA52H9J6"/>
<name>A0AA52H9J6_9PROT</name>
<protein>
    <submittedName>
        <fullName evidence="2">DUF2282 domain-containing protein</fullName>
    </submittedName>
</protein>
<feature type="chain" id="PRO_5041328298" evidence="1">
    <location>
        <begin position="27"/>
        <end position="96"/>
    </location>
</feature>
<evidence type="ECO:0000313" key="3">
    <source>
        <dbReference type="Proteomes" id="UP001268683"/>
    </source>
</evidence>
<keyword evidence="3" id="KW-1185">Reference proteome</keyword>
<evidence type="ECO:0000313" key="2">
    <source>
        <dbReference type="EMBL" id="WND01688.1"/>
    </source>
</evidence>
<keyword evidence="1" id="KW-0732">Signal</keyword>
<dbReference type="Proteomes" id="UP001268683">
    <property type="component" value="Chromosome"/>
</dbReference>
<feature type="signal peptide" evidence="1">
    <location>
        <begin position="1"/>
        <end position="26"/>
    </location>
</feature>
<sequence>MQNTLKKAVVATGAMALALSMATATASASSSNVIEKGKGKKVKCYGVAAKGKNDCQTKNHSCAGEAKADNAADEWVYMPMNLCKKLAKSSVGKPRS</sequence>
<organism evidence="2 3">
    <name type="scientific">Temperatibacter marinus</name>
    <dbReference type="NCBI Taxonomy" id="1456591"/>
    <lineage>
        <taxon>Bacteria</taxon>
        <taxon>Pseudomonadati</taxon>
        <taxon>Pseudomonadota</taxon>
        <taxon>Alphaproteobacteria</taxon>
        <taxon>Kordiimonadales</taxon>
        <taxon>Temperatibacteraceae</taxon>
        <taxon>Temperatibacter</taxon>
    </lineage>
</organism>
<evidence type="ECO:0000256" key="1">
    <source>
        <dbReference type="SAM" id="SignalP"/>
    </source>
</evidence>
<dbReference type="RefSeq" id="WP_310797517.1">
    <property type="nucleotide sequence ID" value="NZ_CP123872.1"/>
</dbReference>
<dbReference type="KEGG" id="tmk:QGN29_08960"/>
<dbReference type="Pfam" id="PF10048">
    <property type="entry name" value="DUF2282"/>
    <property type="match status" value="1"/>
</dbReference>
<gene>
    <name evidence="2" type="ORF">QGN29_08960</name>
</gene>
<proteinExistence type="predicted"/>
<dbReference type="EMBL" id="CP123872">
    <property type="protein sequence ID" value="WND01688.1"/>
    <property type="molecule type" value="Genomic_DNA"/>
</dbReference>
<dbReference type="InterPro" id="IPR018740">
    <property type="entry name" value="DUF2282_membr"/>
</dbReference>
<accession>A0AA52H9J6</accession>